<evidence type="ECO:0000313" key="2">
    <source>
        <dbReference type="EMBL" id="MET3691673.1"/>
    </source>
</evidence>
<feature type="region of interest" description="Disordered" evidence="1">
    <location>
        <begin position="1"/>
        <end position="21"/>
    </location>
</feature>
<dbReference type="Pfam" id="PF16510">
    <property type="entry name" value="P22_portal"/>
    <property type="match status" value="1"/>
</dbReference>
<dbReference type="InterPro" id="IPR032427">
    <property type="entry name" value="P22_portal"/>
</dbReference>
<protein>
    <recommendedName>
        <fullName evidence="4">Phage P22-like portal protein</fullName>
    </recommendedName>
</protein>
<dbReference type="Proteomes" id="UP001549145">
    <property type="component" value="Unassembled WGS sequence"/>
</dbReference>
<keyword evidence="3" id="KW-1185">Reference proteome</keyword>
<name>A0ABV2L1I0_9HYPH</name>
<evidence type="ECO:0008006" key="4">
    <source>
        <dbReference type="Google" id="ProtNLM"/>
    </source>
</evidence>
<evidence type="ECO:0000256" key="1">
    <source>
        <dbReference type="SAM" id="MobiDB-lite"/>
    </source>
</evidence>
<proteinExistence type="predicted"/>
<evidence type="ECO:0000313" key="3">
    <source>
        <dbReference type="Proteomes" id="UP001549145"/>
    </source>
</evidence>
<accession>A0ABV2L1I0</accession>
<gene>
    <name evidence="2" type="ORF">ABID43_001198</name>
</gene>
<dbReference type="EMBL" id="JBEPMM010000002">
    <property type="protein sequence ID" value="MET3691673.1"/>
    <property type="molecule type" value="Genomic_DNA"/>
</dbReference>
<sequence length="654" mass="72699">MTDTDADRSAVAGDETDAREKQDLDREALYLRLKGWFRVDRDASSKWREEARIDFDMTAGRQWSAADRAVLEEQGRPPITFDRTLPIIKAVAGSQVNSRLDIQYLPREIGDTALNEVLTEGSRYLAAEAEAEDEESDAFIDLVTCGMGWVEMRLCYETNPDGAYVEDRVNPLEMIWDASATKRNLSDARRFFRAKSMDRAEAEAMFPDADPADLDAAWAEDRDGDGPHAQIQPGQRRSDRPASADEGTARVTIVEAVWWERKRVATVTDPGTGETVEMDDAQASTLERRAAALGMEIQVQRRMKRVYRRAFLGNVILAETPSPAGDRFHYACMTGDRDQNQNSWFGIVRPMRDPQRYANKWLSQTLDMLNRQAKGGLLMEKGAVSDQAQFEESYAKAGAISWVEDGTLMSGRMKEKPLPTLPAGHYQLMEFAIMSIRDSSGVNLELMGQKQQEQAGVLEYQRKQAAMTMLASLFDSLRRARKHIGQVRLYLIQNFLSDGRLVRIMGDGVTKVVPMLRDQTAGDYDVIIDDAPSAPNQQQVVWQTFTSVLPIIKDMITPQVLLEVLPYSPFPASFVAKMRELLAQAPTDPQAEQQQQIAVQTAVAKIQDLTAGAALKNAKAGREAALTQGDHIDGFAKVAALAAPPEQPASAFAA</sequence>
<dbReference type="RefSeq" id="WP_238276830.1">
    <property type="nucleotide sequence ID" value="NZ_BPQL01000019.1"/>
</dbReference>
<organism evidence="2 3">
    <name type="scientific">Methylobacterium goesingense</name>
    <dbReference type="NCBI Taxonomy" id="243690"/>
    <lineage>
        <taxon>Bacteria</taxon>
        <taxon>Pseudomonadati</taxon>
        <taxon>Pseudomonadota</taxon>
        <taxon>Alphaproteobacteria</taxon>
        <taxon>Hyphomicrobiales</taxon>
        <taxon>Methylobacteriaceae</taxon>
        <taxon>Methylobacterium</taxon>
    </lineage>
</organism>
<reference evidence="2 3" key="1">
    <citation type="submission" date="2024-06" db="EMBL/GenBank/DDBJ databases">
        <title>Genomic Encyclopedia of Type Strains, Phase IV (KMG-IV): sequencing the most valuable type-strain genomes for metagenomic binning, comparative biology and taxonomic classification.</title>
        <authorList>
            <person name="Goeker M."/>
        </authorList>
    </citation>
    <scope>NUCLEOTIDE SEQUENCE [LARGE SCALE GENOMIC DNA]</scope>
    <source>
        <strain evidence="2 3">DSM 21331</strain>
    </source>
</reference>
<feature type="region of interest" description="Disordered" evidence="1">
    <location>
        <begin position="218"/>
        <end position="247"/>
    </location>
</feature>
<comment type="caution">
    <text evidence="2">The sequence shown here is derived from an EMBL/GenBank/DDBJ whole genome shotgun (WGS) entry which is preliminary data.</text>
</comment>